<name>A0ABS8Q191_9BURK</name>
<dbReference type="InterPro" id="IPR000477">
    <property type="entry name" value="RT_dom"/>
</dbReference>
<evidence type="ECO:0000256" key="7">
    <source>
        <dbReference type="ARBA" id="ARBA00034120"/>
    </source>
</evidence>
<dbReference type="InterPro" id="IPR043502">
    <property type="entry name" value="DNA/RNA_pol_sf"/>
</dbReference>
<dbReference type="Pfam" id="PF00078">
    <property type="entry name" value="RVT_1"/>
    <property type="match status" value="1"/>
</dbReference>
<dbReference type="Proteomes" id="UP001179361">
    <property type="component" value="Unassembled WGS sequence"/>
</dbReference>
<comment type="caution">
    <text evidence="9">The sequence shown here is derived from an EMBL/GenBank/DDBJ whole genome shotgun (WGS) entry which is preliminary data.</text>
</comment>
<keyword evidence="5 9" id="KW-0695">RNA-directed DNA polymerase</keyword>
<evidence type="ECO:0000259" key="8">
    <source>
        <dbReference type="Pfam" id="PF00078"/>
    </source>
</evidence>
<proteinExistence type="inferred from homology"/>
<dbReference type="CDD" id="cd03487">
    <property type="entry name" value="RT_Bac_retron_II"/>
    <property type="match status" value="1"/>
</dbReference>
<dbReference type="PRINTS" id="PR00866">
    <property type="entry name" value="RNADNAPOLMS"/>
</dbReference>
<dbReference type="GO" id="GO:0003964">
    <property type="term" value="F:RNA-directed DNA polymerase activity"/>
    <property type="evidence" value="ECO:0007669"/>
    <property type="project" value="UniProtKB-KW"/>
</dbReference>
<protein>
    <submittedName>
        <fullName evidence="9">Reverse transcriptase family protein</fullName>
    </submittedName>
</protein>
<evidence type="ECO:0000256" key="6">
    <source>
        <dbReference type="ARBA" id="ARBA00023118"/>
    </source>
</evidence>
<feature type="domain" description="Reverse transcriptase" evidence="8">
    <location>
        <begin position="56"/>
        <end position="237"/>
    </location>
</feature>
<dbReference type="InterPro" id="IPR000123">
    <property type="entry name" value="Reverse_transcriptase_msDNA"/>
</dbReference>
<keyword evidence="2" id="KW-0548">Nucleotidyltransferase</keyword>
<dbReference type="EMBL" id="JAJNOC010000001">
    <property type="protein sequence ID" value="MCD2515513.1"/>
    <property type="molecule type" value="Genomic_DNA"/>
</dbReference>
<keyword evidence="3" id="KW-0479">Metal-binding</keyword>
<evidence type="ECO:0000256" key="3">
    <source>
        <dbReference type="ARBA" id="ARBA00022723"/>
    </source>
</evidence>
<dbReference type="SUPFAM" id="SSF56672">
    <property type="entry name" value="DNA/RNA polymerases"/>
    <property type="match status" value="1"/>
</dbReference>
<accession>A0ABS8Q191</accession>
<evidence type="ECO:0000256" key="4">
    <source>
        <dbReference type="ARBA" id="ARBA00022842"/>
    </source>
</evidence>
<keyword evidence="6" id="KW-0051">Antiviral defense</keyword>
<reference evidence="9" key="1">
    <citation type="submission" date="2021-11" db="EMBL/GenBank/DDBJ databases">
        <title>The complete genome of Massilia sp sp. G4R7.</title>
        <authorList>
            <person name="Liu L."/>
            <person name="Yue J."/>
            <person name="Yuan J."/>
            <person name="Yang F."/>
            <person name="Li L."/>
        </authorList>
    </citation>
    <scope>NUCLEOTIDE SEQUENCE</scope>
    <source>
        <strain evidence="9">G4R7</strain>
    </source>
</reference>
<comment type="similarity">
    <text evidence="7">Belongs to the bacterial reverse transcriptase family.</text>
</comment>
<sequence length="349" mass="39545">MKKPPNSDKSVPYYPCEPIHSIAALEMALGIPERWLRRIASAANQSYRLAAEEIKKDGSKRQTFDAYPRLKYAQRRIKDRILSRVEYPDYLNGSLKGRSPRKNAEAHVGAKITIGEDIANFFPTISSTLVKAMWRGLFGFSEEVANLLTLLTVKDDGVPQGAVTSSYLANLVFWAREPQLYKQFRRRGYRYTRYVDDISVSCKRRITDSEKSEIISSVYAMLRSAGVQPKRQKHEVHTAGTRIVTTKLVHNVRVSLPKEMRRGIRASVFQLEARAAFGEHDKALHKELLTVSSRVGLLNSFHPSEGAQLKVRLKRLRKMIEDAAQGLQRTQEVGRHAVGISNSEPAPWD</sequence>
<evidence type="ECO:0000313" key="10">
    <source>
        <dbReference type="Proteomes" id="UP001179361"/>
    </source>
</evidence>
<dbReference type="RefSeq" id="WP_231056819.1">
    <property type="nucleotide sequence ID" value="NZ_JAJNOC010000001.1"/>
</dbReference>
<evidence type="ECO:0000256" key="5">
    <source>
        <dbReference type="ARBA" id="ARBA00022918"/>
    </source>
</evidence>
<keyword evidence="1" id="KW-0808">Transferase</keyword>
<evidence type="ECO:0000313" key="9">
    <source>
        <dbReference type="EMBL" id="MCD2515513.1"/>
    </source>
</evidence>
<evidence type="ECO:0000256" key="1">
    <source>
        <dbReference type="ARBA" id="ARBA00022679"/>
    </source>
</evidence>
<evidence type="ECO:0000256" key="2">
    <source>
        <dbReference type="ARBA" id="ARBA00022695"/>
    </source>
</evidence>
<organism evidence="9 10">
    <name type="scientific">Massilia phyllostachyos</name>
    <dbReference type="NCBI Taxonomy" id="2898585"/>
    <lineage>
        <taxon>Bacteria</taxon>
        <taxon>Pseudomonadati</taxon>
        <taxon>Pseudomonadota</taxon>
        <taxon>Betaproteobacteria</taxon>
        <taxon>Burkholderiales</taxon>
        <taxon>Oxalobacteraceae</taxon>
        <taxon>Telluria group</taxon>
        <taxon>Massilia</taxon>
    </lineage>
</organism>
<keyword evidence="4" id="KW-0460">Magnesium</keyword>
<keyword evidence="10" id="KW-1185">Reference proteome</keyword>
<gene>
    <name evidence="9" type="ORF">LQ564_04220</name>
</gene>